<comment type="caution">
    <text evidence="2">The sequence shown here is derived from an EMBL/GenBank/DDBJ whole genome shotgun (WGS) entry which is preliminary data.</text>
</comment>
<gene>
    <name evidence="2" type="ORF">Tco_0725594</name>
</gene>
<name>A0ABQ4YES3_9ASTR</name>
<reference evidence="2" key="2">
    <citation type="submission" date="2022-01" db="EMBL/GenBank/DDBJ databases">
        <authorList>
            <person name="Yamashiro T."/>
            <person name="Shiraishi A."/>
            <person name="Satake H."/>
            <person name="Nakayama K."/>
        </authorList>
    </citation>
    <scope>NUCLEOTIDE SEQUENCE</scope>
</reference>
<sequence length="114" mass="12814">MVQGQSDFKIRLLQGLMLLMLAQESWSSNGWRTVVVSCSGKVTNVDDETMFMANLTSEDPIYDETGPSYDSNTPFEVQDHDAFVDICSSILKYRDARRCTTQLVVDSDADLYEG</sequence>
<evidence type="ECO:0000313" key="2">
    <source>
        <dbReference type="EMBL" id="GJS75713.1"/>
    </source>
</evidence>
<organism evidence="2 3">
    <name type="scientific">Tanacetum coccineum</name>
    <dbReference type="NCBI Taxonomy" id="301880"/>
    <lineage>
        <taxon>Eukaryota</taxon>
        <taxon>Viridiplantae</taxon>
        <taxon>Streptophyta</taxon>
        <taxon>Embryophyta</taxon>
        <taxon>Tracheophyta</taxon>
        <taxon>Spermatophyta</taxon>
        <taxon>Magnoliopsida</taxon>
        <taxon>eudicotyledons</taxon>
        <taxon>Gunneridae</taxon>
        <taxon>Pentapetalae</taxon>
        <taxon>asterids</taxon>
        <taxon>campanulids</taxon>
        <taxon>Asterales</taxon>
        <taxon>Asteraceae</taxon>
        <taxon>Asteroideae</taxon>
        <taxon>Anthemideae</taxon>
        <taxon>Anthemidinae</taxon>
        <taxon>Tanacetum</taxon>
    </lineage>
</organism>
<feature type="chain" id="PRO_5045284098" evidence="1">
    <location>
        <begin position="28"/>
        <end position="114"/>
    </location>
</feature>
<proteinExistence type="predicted"/>
<keyword evidence="1" id="KW-0732">Signal</keyword>
<dbReference type="EMBL" id="BQNB010010323">
    <property type="protein sequence ID" value="GJS75713.1"/>
    <property type="molecule type" value="Genomic_DNA"/>
</dbReference>
<feature type="signal peptide" evidence="1">
    <location>
        <begin position="1"/>
        <end position="27"/>
    </location>
</feature>
<evidence type="ECO:0000313" key="3">
    <source>
        <dbReference type="Proteomes" id="UP001151760"/>
    </source>
</evidence>
<dbReference type="Proteomes" id="UP001151760">
    <property type="component" value="Unassembled WGS sequence"/>
</dbReference>
<reference evidence="2" key="1">
    <citation type="journal article" date="2022" name="Int. J. Mol. Sci.">
        <title>Draft Genome of Tanacetum Coccineum: Genomic Comparison of Closely Related Tanacetum-Family Plants.</title>
        <authorList>
            <person name="Yamashiro T."/>
            <person name="Shiraishi A."/>
            <person name="Nakayama K."/>
            <person name="Satake H."/>
        </authorList>
    </citation>
    <scope>NUCLEOTIDE SEQUENCE</scope>
</reference>
<accession>A0ABQ4YES3</accession>
<protein>
    <submittedName>
        <fullName evidence="2">Uncharacterized protein</fullName>
    </submittedName>
</protein>
<keyword evidence="3" id="KW-1185">Reference proteome</keyword>
<evidence type="ECO:0000256" key="1">
    <source>
        <dbReference type="SAM" id="SignalP"/>
    </source>
</evidence>